<reference evidence="1" key="1">
    <citation type="submission" date="2023-07" db="EMBL/GenBank/DDBJ databases">
        <title>Wenyingzhuangia sp. chi5 genome sequencing and assembly.</title>
        <authorList>
            <person name="Park S."/>
        </authorList>
    </citation>
    <scope>NUCLEOTIDE SEQUENCE</scope>
    <source>
        <strain evidence="1">Chi5</strain>
    </source>
</reference>
<comment type="caution">
    <text evidence="1">The sequence shown here is derived from an EMBL/GenBank/DDBJ whole genome shotgun (WGS) entry which is preliminary data.</text>
</comment>
<organism evidence="1 2">
    <name type="scientific">Wenyingzhuangia gilva</name>
    <dbReference type="NCBI Taxonomy" id="3057677"/>
    <lineage>
        <taxon>Bacteria</taxon>
        <taxon>Pseudomonadati</taxon>
        <taxon>Bacteroidota</taxon>
        <taxon>Flavobacteriia</taxon>
        <taxon>Flavobacteriales</taxon>
        <taxon>Flavobacteriaceae</taxon>
        <taxon>Wenyingzhuangia</taxon>
    </lineage>
</organism>
<proteinExistence type="predicted"/>
<dbReference type="EMBL" id="JAUMIT010000001">
    <property type="protein sequence ID" value="MDO3693548.1"/>
    <property type="molecule type" value="Genomic_DNA"/>
</dbReference>
<evidence type="ECO:0000313" key="2">
    <source>
        <dbReference type="Proteomes" id="UP001168642"/>
    </source>
</evidence>
<name>A0ABT8VNJ8_9FLAO</name>
<sequence>MKKLTYTQYFELIQKAKRNNPYFYVATYSEAKRNLIPEQFMLLQEKISKAA</sequence>
<gene>
    <name evidence="1" type="ORF">QVZ41_01635</name>
</gene>
<dbReference type="RefSeq" id="WP_302882798.1">
    <property type="nucleotide sequence ID" value="NZ_JAUMIT010000001.1"/>
</dbReference>
<accession>A0ABT8VNJ8</accession>
<protein>
    <submittedName>
        <fullName evidence="1">Uncharacterized protein</fullName>
    </submittedName>
</protein>
<dbReference type="Proteomes" id="UP001168642">
    <property type="component" value="Unassembled WGS sequence"/>
</dbReference>
<keyword evidence="2" id="KW-1185">Reference proteome</keyword>
<evidence type="ECO:0000313" key="1">
    <source>
        <dbReference type="EMBL" id="MDO3693548.1"/>
    </source>
</evidence>